<keyword evidence="1" id="KW-0732">Signal</keyword>
<evidence type="ECO:0000259" key="2">
    <source>
        <dbReference type="Pfam" id="PF07589"/>
    </source>
</evidence>
<dbReference type="Proteomes" id="UP001285263">
    <property type="component" value="Unassembled WGS sequence"/>
</dbReference>
<dbReference type="SUPFAM" id="SSF82171">
    <property type="entry name" value="DPP6 N-terminal domain-like"/>
    <property type="match status" value="1"/>
</dbReference>
<feature type="signal peptide" evidence="1">
    <location>
        <begin position="1"/>
        <end position="23"/>
    </location>
</feature>
<name>A0ABU5DJK5_9BURK</name>
<evidence type="ECO:0000256" key="1">
    <source>
        <dbReference type="SAM" id="SignalP"/>
    </source>
</evidence>
<reference evidence="3 4" key="1">
    <citation type="submission" date="2023-11" db="EMBL/GenBank/DDBJ databases">
        <title>Paucibacter sp. nov., isolated from fresh soil in Korea.</title>
        <authorList>
            <person name="Le N.T.T."/>
        </authorList>
    </citation>
    <scope>NUCLEOTIDE SEQUENCE [LARGE SCALE GENOMIC DNA]</scope>
    <source>
        <strain evidence="3 4">R3-3</strain>
    </source>
</reference>
<evidence type="ECO:0000313" key="4">
    <source>
        <dbReference type="Proteomes" id="UP001285263"/>
    </source>
</evidence>
<sequence length="384" mass="38515">MKFKHITVALAAALPLLSVAASAPQYTITDLGVVSPYIVSQAWGMSSSGNYAVGRSLYLSQDVTGSSWPTSIYSTSSGTLQGLPGLSAHPYDWGYAINNSGLAVGVSATDTTGAGALPTLWSNGAATQLKLPAGQSVGRAFGINNNGIAVGSAGSDVNEVGVIYNTVSGKTTTISALTDDGSYMQRAFGISDNGLVVGAGVSAGQTSDALVYDMNTGSMITLATPAANANIGSIAFGISANGQYVVGSTGNDSFIWSATTGVLVADMPSLSSSGSLKGVNDSGWAVGTTGGTYANPILVADGTTYLVNDIITNGAGWNFTSTTSASAVGIADNGSFVGTAQYDGLEHMYMATLVTAAVPEPGSYALMLGGLCAIGAVARRRKAA</sequence>
<dbReference type="InterPro" id="IPR013424">
    <property type="entry name" value="Ice-binding_C"/>
</dbReference>
<feature type="domain" description="Ice-binding protein C-terminal" evidence="2">
    <location>
        <begin position="357"/>
        <end position="381"/>
    </location>
</feature>
<gene>
    <name evidence="3" type="ORF">SNE35_18380</name>
</gene>
<dbReference type="EMBL" id="JAXCLA010000006">
    <property type="protein sequence ID" value="MDY0746486.1"/>
    <property type="molecule type" value="Genomic_DNA"/>
</dbReference>
<evidence type="ECO:0000313" key="3">
    <source>
        <dbReference type="EMBL" id="MDY0746486.1"/>
    </source>
</evidence>
<dbReference type="NCBIfam" id="TIGR02595">
    <property type="entry name" value="PEP_CTERM"/>
    <property type="match status" value="1"/>
</dbReference>
<feature type="chain" id="PRO_5045097050" evidence="1">
    <location>
        <begin position="24"/>
        <end position="384"/>
    </location>
</feature>
<proteinExistence type="predicted"/>
<dbReference type="RefSeq" id="WP_320424418.1">
    <property type="nucleotide sequence ID" value="NZ_JAXCLA010000006.1"/>
</dbReference>
<organism evidence="3 4">
    <name type="scientific">Roseateles agri</name>
    <dbReference type="NCBI Taxonomy" id="3098619"/>
    <lineage>
        <taxon>Bacteria</taxon>
        <taxon>Pseudomonadati</taxon>
        <taxon>Pseudomonadota</taxon>
        <taxon>Betaproteobacteria</taxon>
        <taxon>Burkholderiales</taxon>
        <taxon>Sphaerotilaceae</taxon>
        <taxon>Roseateles</taxon>
    </lineage>
</organism>
<protein>
    <submittedName>
        <fullName evidence="3">PEP-CTERM sorting domain-containing protein</fullName>
    </submittedName>
</protein>
<accession>A0ABU5DJK5</accession>
<dbReference type="Pfam" id="PF07589">
    <property type="entry name" value="PEP-CTERM"/>
    <property type="match status" value="1"/>
</dbReference>
<keyword evidence="4" id="KW-1185">Reference proteome</keyword>
<comment type="caution">
    <text evidence="3">The sequence shown here is derived from an EMBL/GenBank/DDBJ whole genome shotgun (WGS) entry which is preliminary data.</text>
</comment>